<gene>
    <name evidence="2" type="ORF">STH12_03027</name>
</gene>
<proteinExistence type="predicted"/>
<dbReference type="Proteomes" id="UP000278437">
    <property type="component" value="Chromosome"/>
</dbReference>
<organism evidence="2 3">
    <name type="scientific">Shewanella khirikhana</name>
    <dbReference type="NCBI Taxonomy" id="1965282"/>
    <lineage>
        <taxon>Bacteria</taxon>
        <taxon>Pseudomonadati</taxon>
        <taxon>Pseudomonadota</taxon>
        <taxon>Gammaproteobacteria</taxon>
        <taxon>Alteromonadales</taxon>
        <taxon>Shewanellaceae</taxon>
        <taxon>Shewanella</taxon>
    </lineage>
</organism>
<dbReference type="EMBL" id="CP020373">
    <property type="protein sequence ID" value="AZQ12091.1"/>
    <property type="molecule type" value="Genomic_DNA"/>
</dbReference>
<dbReference type="PANTHER" id="PTHR30528">
    <property type="entry name" value="CYTOPLASMIC PROTEIN"/>
    <property type="match status" value="1"/>
</dbReference>
<protein>
    <recommendedName>
        <fullName evidence="4">Winged helix-turn-helix domain-containing protein</fullName>
    </recommendedName>
</protein>
<dbReference type="Pfam" id="PF06224">
    <property type="entry name" value="AlkZ-like"/>
    <property type="match status" value="1"/>
</dbReference>
<evidence type="ECO:0000313" key="2">
    <source>
        <dbReference type="EMBL" id="AZQ12091.1"/>
    </source>
</evidence>
<evidence type="ECO:0000256" key="1">
    <source>
        <dbReference type="SAM" id="MobiDB-lite"/>
    </source>
</evidence>
<dbReference type="InterPro" id="IPR009351">
    <property type="entry name" value="AlkZ-like"/>
</dbReference>
<name>A0ABM7DQX0_9GAMM</name>
<reference evidence="3" key="1">
    <citation type="submission" date="2017-03" db="EMBL/GenBank/DDBJ databases">
        <title>Full genome sequence of a non-lethal Shewanella isolate that potentiates virulence of Vibio parahaemolyticus causing acute hepatopancreatic necrosis disease (AHPND) in shrimp.</title>
        <authorList>
            <person name="Prachumwat A."/>
            <person name="Sritunyalucksana K."/>
        </authorList>
    </citation>
    <scope>NUCLEOTIDE SEQUENCE [LARGE SCALE GENOMIC DNA]</scope>
    <source>
        <strain evidence="3">TH2012</strain>
    </source>
</reference>
<accession>A0ABM7DQX0</accession>
<feature type="region of interest" description="Disordered" evidence="1">
    <location>
        <begin position="1"/>
        <end position="27"/>
    </location>
</feature>
<sequence length="414" mass="47374">MTQSSNAAQPLARRQAATKPAAGPAASPFSQQEWRAINIAAQGLLSPPADVTACVSQLGYVQIDSIQVAARAHQHVLHSRMPHFAPDALEQALADKQIFEYWSHAAAFLPMADYRFSLPRKLALKNGGRHWFDKDSDEMRMVRERIGAEGPLKASDFEHKGHTSGPWWDWKPAKKALEQLFMEGELMVVRRDGFQKVYDLSERVLPAGVDQRPPTEDEYARYLIGRYLDAQGHGSLKEMTYLRSGLKASVTTALDAMVEARELSCFKQGAERRYFRPNLQLPELPDKVWLLNPFDNLLIQRARLKQWFDFDYQIEVYLPEPKRRFGYYCLGILWQDTFIGRVDVKADREKGLLRLKYLTLEPAAVGVDGNFKAFLEPLAEAFGEFCRFNGLKRWKLEGASDARLKRHFSRQVWI</sequence>
<evidence type="ECO:0000313" key="3">
    <source>
        <dbReference type="Proteomes" id="UP000278437"/>
    </source>
</evidence>
<dbReference type="PANTHER" id="PTHR30528:SF0">
    <property type="entry name" value="CYTOPLASMIC PROTEIN"/>
    <property type="match status" value="1"/>
</dbReference>
<evidence type="ECO:0008006" key="4">
    <source>
        <dbReference type="Google" id="ProtNLM"/>
    </source>
</evidence>
<keyword evidence="3" id="KW-1185">Reference proteome</keyword>
<feature type="compositionally biased region" description="Low complexity" evidence="1">
    <location>
        <begin position="17"/>
        <end position="27"/>
    </location>
</feature>